<keyword evidence="4" id="KW-0800">Toxin</keyword>
<accession>A0A143DHS5</accession>
<dbReference type="PANTHER" id="PTHR38340:SF1">
    <property type="entry name" value="S-LAYER PROTEIN"/>
    <property type="match status" value="1"/>
</dbReference>
<dbReference type="RefSeq" id="WP_066137229.1">
    <property type="nucleotide sequence ID" value="NZ_CP014527.1"/>
</dbReference>
<proteinExistence type="predicted"/>
<dbReference type="InterPro" id="IPR011049">
    <property type="entry name" value="Serralysin-like_metalloprot_C"/>
</dbReference>
<comment type="subcellular location">
    <subcellularLocation>
        <location evidence="1">Membrane</location>
    </subcellularLocation>
    <subcellularLocation>
        <location evidence="2">Secreted</location>
    </subcellularLocation>
</comment>
<evidence type="ECO:0000256" key="6">
    <source>
        <dbReference type="ARBA" id="ARBA00023026"/>
    </source>
</evidence>
<dbReference type="PROSITE" id="PS00330">
    <property type="entry name" value="HEMOLYSIN_CALCIUM"/>
    <property type="match status" value="5"/>
</dbReference>
<evidence type="ECO:0000256" key="3">
    <source>
        <dbReference type="ARBA" id="ARBA00022525"/>
    </source>
</evidence>
<dbReference type="PRINTS" id="PR01488">
    <property type="entry name" value="RTXTOXINA"/>
</dbReference>
<dbReference type="GO" id="GO:0090729">
    <property type="term" value="F:toxin activity"/>
    <property type="evidence" value="ECO:0007669"/>
    <property type="project" value="UniProtKB-KW"/>
</dbReference>
<evidence type="ECO:0000256" key="2">
    <source>
        <dbReference type="ARBA" id="ARBA00004613"/>
    </source>
</evidence>
<dbReference type="SUPFAM" id="SSF51120">
    <property type="entry name" value="beta-Roll"/>
    <property type="match status" value="3"/>
</dbReference>
<evidence type="ECO:0000313" key="9">
    <source>
        <dbReference type="Proteomes" id="UP000076066"/>
    </source>
</evidence>
<dbReference type="KEGG" id="hjo:AY555_10860"/>
<dbReference type="PRINTS" id="PR00313">
    <property type="entry name" value="CABNDNGRPT"/>
</dbReference>
<dbReference type="GeneID" id="80450837"/>
<reference evidence="8 9" key="1">
    <citation type="submission" date="2016-02" db="EMBL/GenBank/DDBJ databases">
        <title>Complete Genome of H5569, the type strain of the newly described species Haematospirillium jordaniae.</title>
        <authorList>
            <person name="Nicholson A.C."/>
            <person name="Humrighouse B.W."/>
            <person name="Loparov V."/>
            <person name="McQuiston J.R."/>
        </authorList>
    </citation>
    <scope>NUCLEOTIDE SEQUENCE [LARGE SCALE GENOMIC DNA]</scope>
    <source>
        <strain evidence="8 9">H5569</strain>
        <plasmid evidence="9">Plasmid unnamed 2</plasmid>
    </source>
</reference>
<dbReference type="Gene3D" id="2.150.10.10">
    <property type="entry name" value="Serralysin-like metalloprotease, C-terminal"/>
    <property type="match status" value="4"/>
</dbReference>
<keyword evidence="5" id="KW-0677">Repeat</keyword>
<keyword evidence="7" id="KW-0472">Membrane</keyword>
<gene>
    <name evidence="8" type="ORF">AY555_10860</name>
</gene>
<evidence type="ECO:0000256" key="1">
    <source>
        <dbReference type="ARBA" id="ARBA00004370"/>
    </source>
</evidence>
<dbReference type="InterPro" id="IPR050557">
    <property type="entry name" value="RTX_toxin/Mannuronan_C5-epim"/>
</dbReference>
<evidence type="ECO:0000256" key="4">
    <source>
        <dbReference type="ARBA" id="ARBA00022656"/>
    </source>
</evidence>
<evidence type="ECO:0008006" key="10">
    <source>
        <dbReference type="Google" id="ProtNLM"/>
    </source>
</evidence>
<dbReference type="GO" id="GO:0005509">
    <property type="term" value="F:calcium ion binding"/>
    <property type="evidence" value="ECO:0007669"/>
    <property type="project" value="InterPro"/>
</dbReference>
<keyword evidence="3" id="KW-0964">Secreted</keyword>
<dbReference type="InterPro" id="IPR001343">
    <property type="entry name" value="Hemolysn_Ca-bd"/>
</dbReference>
<sequence>MRNHWDETVGKNTYDQKFEAVAKQHCSNYIELIEAGNKYILPESRFIEESYKSALEKHSVSPEAAIDGYVNTLTGGFVPWMRVLDMFDGEWSDTRDIDPSRISSDIALESEKGWLGALGTVTKVGATSTAEWTWEESRPSFETFGKVAQLIEKHHRLTWGPDGSSPDPRISLNTDPATGAMTLTGTRDAGYGQVKSSMVFDRTGVSARHDLEIDGTSTRLSDQAVRDIAAAGGPQSVLFVNKGRAEKALESFRYDLSDGWARGLGDDFASLDTQTMRVGSNDYLFLDRKATPAVSFSESRLLGELSTFQLNAYLSNANNIIGGAKNHISPLVLDLDGDGVELTHAYDRSVYFDIDNDGQAERVGWVKADDGMLAMDRNENGNIDDITELYGDDVMPAYDKLRQHDANKDGKIDAQDPDYAKLRVWRDLNQNGLTEAGELKTLPETNVQSLDLNEKPEDRWQHENYISASSTYTKVGGQTGTMVDAHFLNDNADSWYKGAHGEKFGAEVKINLEALLLPQSRGYGLMKSMHLALNDNPELMAMMRTLASLKLDQLGDAPQLVEDILLEWAGVRGNDPTARAESTGSNIDARHVDFMEQFTGVMWLQRGLTAAVGENASVGIKKAWGNIEAVMTARFLVQGPLAHLFPEAKYNFATDTVELNASLSSLLGRARSHASSLDEDGAERFWIEMGNILIVSKGELGVDVDTINNSITSAFGYDLFLAEKSVLAADGVIYTGKDTTPDHLKLSVRVGDAADNTIKGGDRGDLVFAEGGGDTIEGRGGDDYLNGGAGHDRISGGAGFDRLVGGDGDDVLNGDEGGDHLDGGAGRDILIGGGGDDTLKGGAGADDLDGGDGEDTLSGWSKTGGVYINLATGEAAGGDMRGDTFRNFEHIGGSDFSDTLVGDANSNFLNGERGDDELYGGDGDDTLFGSDGRDILHGEAGDDTLMGDNGAEVMIGGSGIDTVSYAHPYNTKGVVADLSIDRGSAGSAAGDTYDGIENLTGTVGGHDVLIGDDQNNVLTGLGGADTLRGEGGNDTLVSLWGSDHLYGGPGSDRFVFTSVNSITFPRKDLASPDPVKNKSNANSFTFEMNDKHVFVHDFDLSDPDEKIDLSRQDLNEVVVRQSGTDTVIELDGGRRLVLLGISATELTADHMVLPPGVTDITRGEPITRAGVMLTGGDTADMMEGTFGDDILSGGDNSHGWDRLYGGFGADRLSGGGGDDVLIGGLGADTLDGGEGVNYAFYGISPEAVTVDLSKGKGHGGGCRGRYFN</sequence>
<organism evidence="8 9">
    <name type="scientific">Haematospirillum jordaniae</name>
    <dbReference type="NCBI Taxonomy" id="1549855"/>
    <lineage>
        <taxon>Bacteria</taxon>
        <taxon>Pseudomonadati</taxon>
        <taxon>Pseudomonadota</taxon>
        <taxon>Alphaproteobacteria</taxon>
        <taxon>Rhodospirillales</taxon>
        <taxon>Novispirillaceae</taxon>
        <taxon>Haematospirillum</taxon>
    </lineage>
</organism>
<evidence type="ECO:0000256" key="5">
    <source>
        <dbReference type="ARBA" id="ARBA00022737"/>
    </source>
</evidence>
<geneLocation type="plasmid" evidence="8 9">
    <name>unnamed 2</name>
</geneLocation>
<dbReference type="AlphaFoldDB" id="A0A143DHS5"/>
<keyword evidence="6" id="KW-0843">Virulence</keyword>
<keyword evidence="9" id="KW-1185">Reference proteome</keyword>
<dbReference type="Pfam" id="PF00353">
    <property type="entry name" value="HemolysinCabind"/>
    <property type="match status" value="8"/>
</dbReference>
<dbReference type="OrthoDB" id="6756629at2"/>
<name>A0A143DHS5_9PROT</name>
<protein>
    <recommendedName>
        <fullName evidence="10">Haemolysin-type calcium binding-related domain-containing protein</fullName>
    </recommendedName>
</protein>
<dbReference type="EMBL" id="CP014527">
    <property type="protein sequence ID" value="AMW35863.1"/>
    <property type="molecule type" value="Genomic_DNA"/>
</dbReference>
<dbReference type="GO" id="GO:0016020">
    <property type="term" value="C:membrane"/>
    <property type="evidence" value="ECO:0007669"/>
    <property type="project" value="UniProtKB-SubCell"/>
</dbReference>
<dbReference type="PANTHER" id="PTHR38340">
    <property type="entry name" value="S-LAYER PROTEIN"/>
    <property type="match status" value="1"/>
</dbReference>
<keyword evidence="8" id="KW-0614">Plasmid</keyword>
<dbReference type="InterPro" id="IPR003995">
    <property type="entry name" value="RTX_toxin_determinant-A"/>
</dbReference>
<evidence type="ECO:0000256" key="7">
    <source>
        <dbReference type="ARBA" id="ARBA00023136"/>
    </source>
</evidence>
<dbReference type="Proteomes" id="UP000076066">
    <property type="component" value="Plasmid unnamed 2"/>
</dbReference>
<dbReference type="GO" id="GO:0005576">
    <property type="term" value="C:extracellular region"/>
    <property type="evidence" value="ECO:0007669"/>
    <property type="project" value="UniProtKB-SubCell"/>
</dbReference>
<evidence type="ECO:0000313" key="8">
    <source>
        <dbReference type="EMBL" id="AMW35863.1"/>
    </source>
</evidence>
<dbReference type="InterPro" id="IPR018511">
    <property type="entry name" value="Hemolysin-typ_Ca-bd_CS"/>
</dbReference>